<gene>
    <name evidence="2" type="primary">LOC100193792</name>
</gene>
<name>A0A804QC17_MAIZE</name>
<feature type="compositionally biased region" description="Basic residues" evidence="1">
    <location>
        <begin position="37"/>
        <end position="47"/>
    </location>
</feature>
<organism evidence="2 3">
    <name type="scientific">Zea mays</name>
    <name type="common">Maize</name>
    <dbReference type="NCBI Taxonomy" id="4577"/>
    <lineage>
        <taxon>Eukaryota</taxon>
        <taxon>Viridiplantae</taxon>
        <taxon>Streptophyta</taxon>
        <taxon>Embryophyta</taxon>
        <taxon>Tracheophyta</taxon>
        <taxon>Spermatophyta</taxon>
        <taxon>Magnoliopsida</taxon>
        <taxon>Liliopsida</taxon>
        <taxon>Poales</taxon>
        <taxon>Poaceae</taxon>
        <taxon>PACMAD clade</taxon>
        <taxon>Panicoideae</taxon>
        <taxon>Andropogonodae</taxon>
        <taxon>Andropogoneae</taxon>
        <taxon>Tripsacinae</taxon>
        <taxon>Zea</taxon>
    </lineage>
</organism>
<reference evidence="2" key="3">
    <citation type="submission" date="2021-05" db="UniProtKB">
        <authorList>
            <consortium name="EnsemblPlants"/>
        </authorList>
    </citation>
    <scope>IDENTIFICATION</scope>
    <source>
        <strain evidence="2">cv. B73</strain>
    </source>
</reference>
<dbReference type="InParanoid" id="A0A804QC17"/>
<dbReference type="Proteomes" id="UP000007305">
    <property type="component" value="Chromosome 7"/>
</dbReference>
<feature type="region of interest" description="Disordered" evidence="1">
    <location>
        <begin position="159"/>
        <end position="225"/>
    </location>
</feature>
<feature type="compositionally biased region" description="Basic residues" evidence="1">
    <location>
        <begin position="107"/>
        <end position="119"/>
    </location>
</feature>
<feature type="compositionally biased region" description="Low complexity" evidence="1">
    <location>
        <begin position="216"/>
        <end position="225"/>
    </location>
</feature>
<reference evidence="2" key="2">
    <citation type="submission" date="2019-07" db="EMBL/GenBank/DDBJ databases">
        <authorList>
            <person name="Seetharam A."/>
            <person name="Woodhouse M."/>
            <person name="Cannon E."/>
        </authorList>
    </citation>
    <scope>NUCLEOTIDE SEQUENCE [LARGE SCALE GENOMIC DNA]</scope>
    <source>
        <strain evidence="2">cv. B73</strain>
    </source>
</reference>
<feature type="region of interest" description="Disordered" evidence="1">
    <location>
        <begin position="79"/>
        <end position="137"/>
    </location>
</feature>
<dbReference type="OrthoDB" id="1879605at2759"/>
<evidence type="ECO:0000256" key="1">
    <source>
        <dbReference type="SAM" id="MobiDB-lite"/>
    </source>
</evidence>
<dbReference type="AlphaFoldDB" id="A0A804QC17"/>
<dbReference type="EnsemblPlants" id="Zm00001eb311460_T001">
    <property type="protein sequence ID" value="Zm00001eb311460_P001"/>
    <property type="gene ID" value="Zm00001eb311460"/>
</dbReference>
<reference evidence="3" key="1">
    <citation type="submission" date="2015-12" db="EMBL/GenBank/DDBJ databases">
        <title>Update maize B73 reference genome by single molecule sequencing technologies.</title>
        <authorList>
            <consortium name="Maize Genome Sequencing Project"/>
            <person name="Ware D."/>
        </authorList>
    </citation>
    <scope>NUCLEOTIDE SEQUENCE [LARGE SCALE GENOMIC DNA]</scope>
    <source>
        <strain evidence="3">cv. B73</strain>
    </source>
</reference>
<feature type="compositionally biased region" description="Basic residues" evidence="1">
    <location>
        <begin position="323"/>
        <end position="334"/>
    </location>
</feature>
<keyword evidence="3" id="KW-1185">Reference proteome</keyword>
<accession>A0A804QC17</accession>
<feature type="compositionally biased region" description="Basic residues" evidence="1">
    <location>
        <begin position="292"/>
        <end position="301"/>
    </location>
</feature>
<feature type="compositionally biased region" description="Basic residues" evidence="1">
    <location>
        <begin position="194"/>
        <end position="207"/>
    </location>
</feature>
<protein>
    <submittedName>
        <fullName evidence="2">Uncharacterized protein</fullName>
    </submittedName>
</protein>
<evidence type="ECO:0000313" key="2">
    <source>
        <dbReference type="EnsemblPlants" id="Zm00001eb311460_P001"/>
    </source>
</evidence>
<feature type="compositionally biased region" description="Polar residues" evidence="1">
    <location>
        <begin position="48"/>
        <end position="58"/>
    </location>
</feature>
<evidence type="ECO:0000313" key="3">
    <source>
        <dbReference type="Proteomes" id="UP000007305"/>
    </source>
</evidence>
<feature type="region of interest" description="Disordered" evidence="1">
    <location>
        <begin position="287"/>
        <end position="334"/>
    </location>
</feature>
<proteinExistence type="predicted"/>
<sequence>MSINSFVFSSWSRRLPPVHRNMPPHFSVTPHWTVVRSRGRARPKRARYTTTPCTTVSPERSHLPPDSIRDEISLLRIPRSIRVEKPQPLPTAPPRRNPESIPDGARHRALRSRGRRRRLPLGPRRLDDSSGHAPGCPASAIYLRDRILLRRGALFRPGAGEPGAQSVERAGAAAARQPPHRRCRPPAPPAAPPPRRRAPASWHRRGRGSAPPPRTLAPRARVAPRPARARALLARRAPSLRLLLPARQRSLPRAHSNRRAARPPCAALRAAAEGRWRRGPRRVPARPLATAVRRRRRRAPRPHGGGLLRAPRAQAASRLRVRDGHRARRGRGHR</sequence>
<dbReference type="Gramene" id="Zm00001eb311460_T001">
    <property type="protein sequence ID" value="Zm00001eb311460_P001"/>
    <property type="gene ID" value="Zm00001eb311460"/>
</dbReference>
<feature type="region of interest" description="Disordered" evidence="1">
    <location>
        <begin position="37"/>
        <end position="65"/>
    </location>
</feature>